<name>A0AAE0YB70_9GAST</name>
<dbReference type="EMBL" id="JAWDGP010006534">
    <property type="protein sequence ID" value="KAK3739417.1"/>
    <property type="molecule type" value="Genomic_DNA"/>
</dbReference>
<dbReference type="Proteomes" id="UP001283361">
    <property type="component" value="Unassembled WGS sequence"/>
</dbReference>
<accession>A0AAE0YB70</accession>
<organism evidence="1 2">
    <name type="scientific">Elysia crispata</name>
    <name type="common">lettuce slug</name>
    <dbReference type="NCBI Taxonomy" id="231223"/>
    <lineage>
        <taxon>Eukaryota</taxon>
        <taxon>Metazoa</taxon>
        <taxon>Spiralia</taxon>
        <taxon>Lophotrochozoa</taxon>
        <taxon>Mollusca</taxon>
        <taxon>Gastropoda</taxon>
        <taxon>Heterobranchia</taxon>
        <taxon>Euthyneura</taxon>
        <taxon>Panpulmonata</taxon>
        <taxon>Sacoglossa</taxon>
        <taxon>Placobranchoidea</taxon>
        <taxon>Plakobranchidae</taxon>
        <taxon>Elysia</taxon>
    </lineage>
</organism>
<dbReference type="AlphaFoldDB" id="A0AAE0YB70"/>
<keyword evidence="2" id="KW-1185">Reference proteome</keyword>
<evidence type="ECO:0000313" key="2">
    <source>
        <dbReference type="Proteomes" id="UP001283361"/>
    </source>
</evidence>
<proteinExistence type="predicted"/>
<sequence length="116" mass="12944">MNKFCNVAFITSAVMETIKAPSNLRIGLAAQSCYPTHHLDEADILSDRIALLHQRKTTCAVAHQPSSNTTLAMISGLLSRRQKPLQWNMTMLAHHLNQQQKTVSVLTLNNYTDVTI</sequence>
<comment type="caution">
    <text evidence="1">The sequence shown here is derived from an EMBL/GenBank/DDBJ whole genome shotgun (WGS) entry which is preliminary data.</text>
</comment>
<evidence type="ECO:0000313" key="1">
    <source>
        <dbReference type="EMBL" id="KAK3739417.1"/>
    </source>
</evidence>
<gene>
    <name evidence="1" type="ORF">RRG08_051286</name>
</gene>
<protein>
    <submittedName>
        <fullName evidence="1">Uncharacterized protein</fullName>
    </submittedName>
</protein>
<reference evidence="1" key="1">
    <citation type="journal article" date="2023" name="G3 (Bethesda)">
        <title>A reference genome for the long-term kleptoplast-retaining sea slug Elysia crispata morphotype clarki.</title>
        <authorList>
            <person name="Eastman K.E."/>
            <person name="Pendleton A.L."/>
            <person name="Shaikh M.A."/>
            <person name="Suttiyut T."/>
            <person name="Ogas R."/>
            <person name="Tomko P."/>
            <person name="Gavelis G."/>
            <person name="Widhalm J.R."/>
            <person name="Wisecaver J.H."/>
        </authorList>
    </citation>
    <scope>NUCLEOTIDE SEQUENCE</scope>
    <source>
        <strain evidence="1">ECLA1</strain>
    </source>
</reference>